<keyword evidence="3" id="KW-0106">Calcium</keyword>
<evidence type="ECO:0000313" key="7">
    <source>
        <dbReference type="Proteomes" id="UP000663842"/>
    </source>
</evidence>
<dbReference type="FunFam" id="1.10.238.10:FF:000336">
    <property type="entry name" value="HLH domain-containing protein"/>
    <property type="match status" value="2"/>
</dbReference>
<dbReference type="InterPro" id="IPR011992">
    <property type="entry name" value="EF-hand-dom_pair"/>
</dbReference>
<dbReference type="Gene3D" id="1.10.238.10">
    <property type="entry name" value="EF-hand"/>
    <property type="match status" value="2"/>
</dbReference>
<dbReference type="AlphaFoldDB" id="A0A818ZWW9"/>
<dbReference type="InterPro" id="IPR018247">
    <property type="entry name" value="EF_Hand_1_Ca_BS"/>
</dbReference>
<dbReference type="PANTHER" id="PTHR23048:SF0">
    <property type="entry name" value="CALMODULIN LIKE 3"/>
    <property type="match status" value="1"/>
</dbReference>
<proteinExistence type="predicted"/>
<keyword evidence="1" id="KW-0479">Metal-binding</keyword>
<dbReference type="InterPro" id="IPR002048">
    <property type="entry name" value="EF_hand_dom"/>
</dbReference>
<evidence type="ECO:0000313" key="6">
    <source>
        <dbReference type="EMBL" id="CAF3838433.1"/>
    </source>
</evidence>
<dbReference type="CDD" id="cd00051">
    <property type="entry name" value="EFh"/>
    <property type="match status" value="1"/>
</dbReference>
<feature type="domain" description="EF-hand" evidence="4">
    <location>
        <begin position="797"/>
        <end position="832"/>
    </location>
</feature>
<evidence type="ECO:0000313" key="5">
    <source>
        <dbReference type="EMBL" id="CAF3776145.1"/>
    </source>
</evidence>
<dbReference type="SMART" id="SM00054">
    <property type="entry name" value="EFh"/>
    <property type="match status" value="4"/>
</dbReference>
<dbReference type="PANTHER" id="PTHR23048">
    <property type="entry name" value="MYOSIN LIGHT CHAIN 1, 3"/>
    <property type="match status" value="1"/>
</dbReference>
<dbReference type="Proteomes" id="UP000663866">
    <property type="component" value="Unassembled WGS sequence"/>
</dbReference>
<sequence length="902" mass="104757">MPSLFNDLPIEIIRLIFDYFTPADIIMFLNIDYAKRAAAREKALTKGQSFDIITLDDDDDDIDYEQLFDDHDITNDGSKSEVKKSIKRVRFAPMMIQESSPAPCLSRPPSLRPTFDVEFDFDSLASPVNESNKSDDNMNWKNAFLSDLHVAKNNTATIISSPSITQVDAKPDEATLWDYMKESNPELFEKLEKTCTDKQKHIDRFSAQQSTLTNTTNIKVTRSNTELNSEVPVTKSIPLPEQTNVSIIEIRLENGEFNQIHEELLHFLLPYHKILCKENIWPQQQSFTSPNISFQLIKDICENKKSFNTNSNRSDILKYLMFIYTITSFLYVFAYCSLQTAIRHVENVIVQNMKHVCIDQECGKPLFDLLTKTHQNFENILHPKILHIKQIFIDFFEKRRRLIGALRQLSEPKFLLLVQYESIELLHDIERGLSSIIELRSYIYDKPTNINRDEFNDLLMYNNMIIIRTRQISSTIITRPKRLTLVIEYEYGEQIPHWHRFCQQQCISYLAYKTILPSFIPPEQESIHFIEKISSPIVKDEPSILPTIILARPLVDNFKLLRTLECRHDISIITRDYHLLGVPIDQQPDILIDWITSMLIFDLNIKLDINLVRHKIQSMTLHSCRIHIAILTSGSSRSTPDFILSTYITPINQLAKQIQQHEANINIQIKSFSSLDEFANYVAQLVQQGPTLQCLLTPTPSWNEKMLLRRCSSLNSISAQLILQRLRNVDLSTVSLEILMNQCPEVPKTYLKQNQKALSNRELKELRDAFDLFDRDQSGAISSSELKQILIALNFHPTDSLLRKIMKEMDTDGNDSIEFDEFVKVMKHVYQRAYTDQEMRRAFKCFDTDNSGYITTSELHEVFRRLNRDISEHRISEVLSAVDMDNDGKISYEEFVHIVQQT</sequence>
<keyword evidence="2" id="KW-0677">Repeat</keyword>
<dbReference type="InterPro" id="IPR050230">
    <property type="entry name" value="CALM/Myosin/TropC-like"/>
</dbReference>
<gene>
    <name evidence="6" type="ORF">OVN521_LOCUS6101</name>
    <name evidence="5" type="ORF">UXM345_LOCUS3420</name>
</gene>
<dbReference type="Pfam" id="PF13499">
    <property type="entry name" value="EF-hand_7"/>
    <property type="match status" value="2"/>
</dbReference>
<dbReference type="GO" id="GO:0016460">
    <property type="term" value="C:myosin II complex"/>
    <property type="evidence" value="ECO:0007669"/>
    <property type="project" value="TreeGrafter"/>
</dbReference>
<evidence type="ECO:0000256" key="1">
    <source>
        <dbReference type="ARBA" id="ARBA00022723"/>
    </source>
</evidence>
<keyword evidence="8" id="KW-1185">Reference proteome</keyword>
<reference evidence="5" key="1">
    <citation type="submission" date="2021-02" db="EMBL/GenBank/DDBJ databases">
        <authorList>
            <person name="Nowell W R."/>
        </authorList>
    </citation>
    <scope>NUCLEOTIDE SEQUENCE</scope>
</reference>
<organism evidence="5 7">
    <name type="scientific">Rotaria magnacalcarata</name>
    <dbReference type="NCBI Taxonomy" id="392030"/>
    <lineage>
        <taxon>Eukaryota</taxon>
        <taxon>Metazoa</taxon>
        <taxon>Spiralia</taxon>
        <taxon>Gnathifera</taxon>
        <taxon>Rotifera</taxon>
        <taxon>Eurotatoria</taxon>
        <taxon>Bdelloidea</taxon>
        <taxon>Philodinida</taxon>
        <taxon>Philodinidae</taxon>
        <taxon>Rotaria</taxon>
    </lineage>
</organism>
<dbReference type="EMBL" id="CAJOBF010000221">
    <property type="protein sequence ID" value="CAF3776145.1"/>
    <property type="molecule type" value="Genomic_DNA"/>
</dbReference>
<evidence type="ECO:0000256" key="2">
    <source>
        <dbReference type="ARBA" id="ARBA00022737"/>
    </source>
</evidence>
<dbReference type="SUPFAM" id="SSF47473">
    <property type="entry name" value="EF-hand"/>
    <property type="match status" value="1"/>
</dbReference>
<evidence type="ECO:0000256" key="3">
    <source>
        <dbReference type="ARBA" id="ARBA00022837"/>
    </source>
</evidence>
<feature type="domain" description="EF-hand" evidence="4">
    <location>
        <begin position="761"/>
        <end position="796"/>
    </location>
</feature>
<dbReference type="Proteomes" id="UP000663842">
    <property type="component" value="Unassembled WGS sequence"/>
</dbReference>
<evidence type="ECO:0000259" key="4">
    <source>
        <dbReference type="PROSITE" id="PS50222"/>
    </source>
</evidence>
<name>A0A818ZWW9_9BILA</name>
<dbReference type="PROSITE" id="PS00018">
    <property type="entry name" value="EF_HAND_1"/>
    <property type="match status" value="4"/>
</dbReference>
<dbReference type="GO" id="GO:0005509">
    <property type="term" value="F:calcium ion binding"/>
    <property type="evidence" value="ECO:0007669"/>
    <property type="project" value="InterPro"/>
</dbReference>
<dbReference type="EMBL" id="CAJOBG010000629">
    <property type="protein sequence ID" value="CAF3838433.1"/>
    <property type="molecule type" value="Genomic_DNA"/>
</dbReference>
<protein>
    <recommendedName>
        <fullName evidence="4">EF-hand domain-containing protein</fullName>
    </recommendedName>
</protein>
<feature type="domain" description="EF-hand" evidence="4">
    <location>
        <begin position="870"/>
        <end position="902"/>
    </location>
</feature>
<feature type="domain" description="EF-hand" evidence="4">
    <location>
        <begin position="834"/>
        <end position="869"/>
    </location>
</feature>
<dbReference type="PROSITE" id="PS50222">
    <property type="entry name" value="EF_HAND_2"/>
    <property type="match status" value="4"/>
</dbReference>
<evidence type="ECO:0000313" key="8">
    <source>
        <dbReference type="Proteomes" id="UP000663866"/>
    </source>
</evidence>
<accession>A0A818ZWW9</accession>
<comment type="caution">
    <text evidence="5">The sequence shown here is derived from an EMBL/GenBank/DDBJ whole genome shotgun (WGS) entry which is preliminary data.</text>
</comment>